<dbReference type="Proteomes" id="UP000822184">
    <property type="component" value="Unassembled WGS sequence"/>
</dbReference>
<dbReference type="Pfam" id="PF00534">
    <property type="entry name" value="Glycos_transf_1"/>
    <property type="match status" value="1"/>
</dbReference>
<feature type="domain" description="Glycosyl transferase family 1" evidence="1">
    <location>
        <begin position="215"/>
        <end position="368"/>
    </location>
</feature>
<evidence type="ECO:0000259" key="1">
    <source>
        <dbReference type="Pfam" id="PF00534"/>
    </source>
</evidence>
<dbReference type="InterPro" id="IPR001296">
    <property type="entry name" value="Glyco_trans_1"/>
</dbReference>
<reference evidence="2" key="1">
    <citation type="submission" date="2020-06" db="EMBL/GenBank/DDBJ databases">
        <title>Genomic insights into acetone-butanol-ethanol (ABE) fermentation by sequencing solventogenic clostridia strains.</title>
        <authorList>
            <person name="Brown S."/>
        </authorList>
    </citation>
    <scope>NUCLEOTIDE SEQUENCE</scope>
    <source>
        <strain evidence="2">DJ123</strain>
    </source>
</reference>
<evidence type="ECO:0000313" key="3">
    <source>
        <dbReference type="Proteomes" id="UP000822184"/>
    </source>
</evidence>
<dbReference type="Gene3D" id="3.40.50.2000">
    <property type="entry name" value="Glycogen Phosphorylase B"/>
    <property type="match status" value="2"/>
</dbReference>
<accession>A0AAE5H9L7</accession>
<dbReference type="SUPFAM" id="SSF53756">
    <property type="entry name" value="UDP-Glycosyltransferase/glycogen phosphorylase"/>
    <property type="match status" value="1"/>
</dbReference>
<dbReference type="PANTHER" id="PTHR12526">
    <property type="entry name" value="GLYCOSYLTRANSFERASE"/>
    <property type="match status" value="1"/>
</dbReference>
<protein>
    <submittedName>
        <fullName evidence="2">Glycosyltransferase involved in cell wall biosynthesis</fullName>
    </submittedName>
</protein>
<dbReference type="RefSeq" id="WP_077856307.1">
    <property type="nucleotide sequence ID" value="NZ_JABTDW010000001.1"/>
</dbReference>
<organism evidence="2 3">
    <name type="scientific">Clostridium beijerinckii</name>
    <name type="common">Clostridium MP</name>
    <dbReference type="NCBI Taxonomy" id="1520"/>
    <lineage>
        <taxon>Bacteria</taxon>
        <taxon>Bacillati</taxon>
        <taxon>Bacillota</taxon>
        <taxon>Clostridia</taxon>
        <taxon>Eubacteriales</taxon>
        <taxon>Clostridiaceae</taxon>
        <taxon>Clostridium</taxon>
    </lineage>
</organism>
<name>A0AAE5H9L7_CLOBE</name>
<dbReference type="PANTHER" id="PTHR12526:SF630">
    <property type="entry name" value="GLYCOSYLTRANSFERASE"/>
    <property type="match status" value="1"/>
</dbReference>
<gene>
    <name evidence="2" type="ORF">BCD95_004816</name>
</gene>
<evidence type="ECO:0000313" key="2">
    <source>
        <dbReference type="EMBL" id="NSB16557.1"/>
    </source>
</evidence>
<dbReference type="AlphaFoldDB" id="A0AAE5H9L7"/>
<sequence>MKICFITYSTFSVGGIERVVSIIANELSKDNEIDIVCTCGDFEINRKLYNLNEKVNVNIEKSLTQKGFIVKVLSKLLRELNKKTGILNNNKLIKILEKVYYPNQIQEKFVDYINLNKYDLVIGVAGTYSLLLGIISDRINAKTIGWQHNSYEAYLKTKERYFWNQDELFNKYIPMLNRYFVLTEHDRKMFLEENNIDSIVMHNPTSFNSKDKSKLLKKQFLAAGRFNYQKGFDLLIESFYKFSKENNDWNLVIVGEGEEKDNIEHLINRYGLNHRIKIEPFTNDIRKYFLNSSILLLPSRWEGMPMIVLESLVMGVPIVSYDITAVESSIRHNYNGLIIEKYNVKKFADAMHYLSNSLLERKKMGDNAVIKSMEFNIEKIGKEWNAIFDELNE</sequence>
<dbReference type="EMBL" id="JABTDW010000001">
    <property type="protein sequence ID" value="NSB16557.1"/>
    <property type="molecule type" value="Genomic_DNA"/>
</dbReference>
<dbReference type="GO" id="GO:0016757">
    <property type="term" value="F:glycosyltransferase activity"/>
    <property type="evidence" value="ECO:0007669"/>
    <property type="project" value="InterPro"/>
</dbReference>
<comment type="caution">
    <text evidence="2">The sequence shown here is derived from an EMBL/GenBank/DDBJ whole genome shotgun (WGS) entry which is preliminary data.</text>
</comment>
<proteinExistence type="predicted"/>